<evidence type="ECO:0000259" key="1">
    <source>
        <dbReference type="Pfam" id="PF07969"/>
    </source>
</evidence>
<dbReference type="InterPro" id="IPR011059">
    <property type="entry name" value="Metal-dep_hydrolase_composite"/>
</dbReference>
<dbReference type="PANTHER" id="PTHR32027">
    <property type="entry name" value="CYTOSINE DEAMINASE"/>
    <property type="match status" value="1"/>
</dbReference>
<dbReference type="GO" id="GO:0016814">
    <property type="term" value="F:hydrolase activity, acting on carbon-nitrogen (but not peptide) bonds, in cyclic amidines"/>
    <property type="evidence" value="ECO:0007669"/>
    <property type="project" value="TreeGrafter"/>
</dbReference>
<evidence type="ECO:0000313" key="2">
    <source>
        <dbReference type="EMBL" id="RPE33888.1"/>
    </source>
</evidence>
<dbReference type="Gene3D" id="3.20.20.140">
    <property type="entry name" value="Metal-dependent hydrolases"/>
    <property type="match status" value="1"/>
</dbReference>
<dbReference type="PANTHER" id="PTHR32027:SF9">
    <property type="entry name" value="BLL3847 PROTEIN"/>
    <property type="match status" value="1"/>
</dbReference>
<dbReference type="InterPro" id="IPR032466">
    <property type="entry name" value="Metal_Hydrolase"/>
</dbReference>
<dbReference type="SUPFAM" id="SSF51556">
    <property type="entry name" value="Metallo-dependent hydrolases"/>
    <property type="match status" value="1"/>
</dbReference>
<dbReference type="AlphaFoldDB" id="A0A3N4RKF6"/>
<comment type="caution">
    <text evidence="2">The sequence shown here is derived from an EMBL/GenBank/DDBJ whole genome shotgun (WGS) entry which is preliminary data.</text>
</comment>
<feature type="domain" description="Amidohydrolase 3" evidence="1">
    <location>
        <begin position="44"/>
        <end position="390"/>
    </location>
</feature>
<evidence type="ECO:0000313" key="3">
    <source>
        <dbReference type="Proteomes" id="UP000266906"/>
    </source>
</evidence>
<dbReference type="Pfam" id="PF07969">
    <property type="entry name" value="Amidohydro_3"/>
    <property type="match status" value="1"/>
</dbReference>
<protein>
    <submittedName>
        <fullName evidence="2">Cytosine deaminase</fullName>
    </submittedName>
</protein>
<dbReference type="RefSeq" id="WP_123818013.1">
    <property type="nucleotide sequence ID" value="NZ_RKQG01000001.1"/>
</dbReference>
<sequence length="397" mass="41811">MHVTLFRQVRPFGGPVTDLVAVDGVLAAELPPGAHPSSVLEGGGRIALPTLVDAHIHPDKTSWGEPWYSRRPAHGLPEYVVGDVELYEHQRAPIGERAHRLLAHAVTRGTRAVRAHVDVAPAYGLAGATGLREAAERLAGKLDVQSVAFPQHGVVRTPGVAELLTEAARAHLVDAVGGIDPAGFDGGSADGREQFDLLFGLAERYGVLLDVHLHDRGAAGLGPLRELAARTVAAGLQGRVTASHVFCLPELPTAELARTADLLADAGIALTTVAPSAHQVLPFRELQARGLRIGLGSDGVRDSWSPYGNADMLHRAHLLGWTTDARTDQELTDCLELAAHGGAELLGLPRADLTPGSPADFLLVDGECTPQVVVDLPPRELVVKAGRVVAEHGSLVS</sequence>
<dbReference type="Gene3D" id="2.30.40.10">
    <property type="entry name" value="Urease, subunit C, domain 1"/>
    <property type="match status" value="1"/>
</dbReference>
<dbReference type="NCBIfam" id="NF004636">
    <property type="entry name" value="PRK05985.1"/>
    <property type="match status" value="1"/>
</dbReference>
<reference evidence="2 3" key="1">
    <citation type="submission" date="2018-11" db="EMBL/GenBank/DDBJ databases">
        <title>Sequencing the genomes of 1000 actinobacteria strains.</title>
        <authorList>
            <person name="Klenk H.-P."/>
        </authorList>
    </citation>
    <scope>NUCLEOTIDE SEQUENCE [LARGE SCALE GENOMIC DNA]</scope>
    <source>
        <strain evidence="2 3">DSM 44781</strain>
    </source>
</reference>
<organism evidence="2 3">
    <name type="scientific">Kitasatospora cineracea</name>
    <dbReference type="NCBI Taxonomy" id="88074"/>
    <lineage>
        <taxon>Bacteria</taxon>
        <taxon>Bacillati</taxon>
        <taxon>Actinomycetota</taxon>
        <taxon>Actinomycetes</taxon>
        <taxon>Kitasatosporales</taxon>
        <taxon>Streptomycetaceae</taxon>
        <taxon>Kitasatospora</taxon>
    </lineage>
</organism>
<dbReference type="InterPro" id="IPR052349">
    <property type="entry name" value="Metallo-hydrolase_Enzymes"/>
</dbReference>
<proteinExistence type="predicted"/>
<dbReference type="InterPro" id="IPR013108">
    <property type="entry name" value="Amidohydro_3"/>
</dbReference>
<keyword evidence="3" id="KW-1185">Reference proteome</keyword>
<dbReference type="Proteomes" id="UP000266906">
    <property type="component" value="Unassembled WGS sequence"/>
</dbReference>
<dbReference type="EMBL" id="RKQG01000001">
    <property type="protein sequence ID" value="RPE33888.1"/>
    <property type="molecule type" value="Genomic_DNA"/>
</dbReference>
<name>A0A3N4RKF6_9ACTN</name>
<gene>
    <name evidence="2" type="ORF">EDD38_2194</name>
</gene>
<accession>A0A3N4RKF6</accession>